<reference evidence="2" key="1">
    <citation type="submission" date="2013-11" db="EMBL/GenBank/DDBJ databases">
        <title>The Genome Sequence of Phytophthora parasitica IAC_01/95.</title>
        <authorList>
            <consortium name="The Broad Institute Genomics Platform"/>
            <person name="Russ C."/>
            <person name="Tyler B."/>
            <person name="Panabieres F."/>
            <person name="Shan W."/>
            <person name="Tripathy S."/>
            <person name="Grunwald N."/>
            <person name="Machado M."/>
            <person name="Johnson C.S."/>
            <person name="Arredondo F."/>
            <person name="Hong C."/>
            <person name="Coffey M."/>
            <person name="Young S.K."/>
            <person name="Zeng Q."/>
            <person name="Gargeya S."/>
            <person name="Fitzgerald M."/>
            <person name="Abouelleil A."/>
            <person name="Alvarado L."/>
            <person name="Chapman S.B."/>
            <person name="Gainer-Dewar J."/>
            <person name="Goldberg J."/>
            <person name="Griggs A."/>
            <person name="Gujja S."/>
            <person name="Hansen M."/>
            <person name="Howarth C."/>
            <person name="Imamovic A."/>
            <person name="Ireland A."/>
            <person name="Larimer J."/>
            <person name="McCowan C."/>
            <person name="Murphy C."/>
            <person name="Pearson M."/>
            <person name="Poon T.W."/>
            <person name="Priest M."/>
            <person name="Roberts A."/>
            <person name="Saif S."/>
            <person name="Shea T."/>
            <person name="Sykes S."/>
            <person name="Wortman J."/>
            <person name="Nusbaum C."/>
            <person name="Birren B."/>
        </authorList>
    </citation>
    <scope>NUCLEOTIDE SEQUENCE [LARGE SCALE GENOMIC DNA]</scope>
    <source>
        <strain evidence="2">IAC_01/95</strain>
    </source>
</reference>
<organism evidence="2">
    <name type="scientific">Phytophthora nicotianae</name>
    <name type="common">Potato buckeye rot agent</name>
    <name type="synonym">Phytophthora parasitica</name>
    <dbReference type="NCBI Taxonomy" id="4792"/>
    <lineage>
        <taxon>Eukaryota</taxon>
        <taxon>Sar</taxon>
        <taxon>Stramenopiles</taxon>
        <taxon>Oomycota</taxon>
        <taxon>Peronosporomycetes</taxon>
        <taxon>Peronosporales</taxon>
        <taxon>Peronosporaceae</taxon>
        <taxon>Phytophthora</taxon>
    </lineage>
</organism>
<evidence type="ECO:0000313" key="2">
    <source>
        <dbReference type="EMBL" id="ETM30860.1"/>
    </source>
</evidence>
<sequence length="107" mass="12290">MHWKGTSTEFFNRVRNESSRPSGRQTFVFREQELLESVEDNQVVVICFRVSLDVQKLMGWPRSQSIQRPSTKRGQAWRLALYLASHLPYHQIGVSADDQASPVQAGE</sequence>
<accession>W2M3J8</accession>
<dbReference type="Proteomes" id="UP000054532">
    <property type="component" value="Unassembled WGS sequence"/>
</dbReference>
<gene>
    <name evidence="2" type="ORF">L914_21465</name>
</gene>
<feature type="compositionally biased region" description="Polar residues" evidence="1">
    <location>
        <begin position="1"/>
        <end position="10"/>
    </location>
</feature>
<protein>
    <submittedName>
        <fullName evidence="2">Uncharacterized protein</fullName>
    </submittedName>
</protein>
<name>W2M3J8_PHYNI</name>
<dbReference type="EMBL" id="KI696719">
    <property type="protein sequence ID" value="ETM30860.1"/>
    <property type="molecule type" value="Genomic_DNA"/>
</dbReference>
<dbReference type="AlphaFoldDB" id="W2M3J8"/>
<proteinExistence type="predicted"/>
<evidence type="ECO:0000256" key="1">
    <source>
        <dbReference type="SAM" id="MobiDB-lite"/>
    </source>
</evidence>
<feature type="region of interest" description="Disordered" evidence="1">
    <location>
        <begin position="1"/>
        <end position="22"/>
    </location>
</feature>